<sequence length="416" mass="47508">MDEVTTRVATSNANNILYVANFADNKGFAILAGDDRIQEKVIAVADKSNLTKEDVDAVASFFKNNENYINKVYPTTGDGLFTVKDYPDESFLNPNTFSTYDASMDDNWVGNFREEDNQSVTRAGRPEDDSRKSILTYCAYYARDEVHNGNGSGSDPNDSYTRNTTISDWKDIKQTNNILSAYDHWDQDYPFNDLYPNRRKFLIFGKKRKAPAGCFPLSLAKIMTHFRQPASFSYNGYVVDWGAMNNPYSASGRVSAAVLLKGISEWCGSMYFYAGTFTFPSKASSFLKDMGYNDVHRCNYSYDRVSSMIDNGRPVIIYAIPGIRVWNSHAWIIDGYKIKSRQKETKLYKNGKLIDSSTTTETCRMVHCDFGWGGPCNGYYVDGIFKLDSDKNDYDRPWLRKKDTNYNHHMRIITYK</sequence>
<evidence type="ECO:0000256" key="4">
    <source>
        <dbReference type="ARBA" id="ARBA00022801"/>
    </source>
</evidence>
<dbReference type="InterPro" id="IPR038765">
    <property type="entry name" value="Papain-like_cys_pep_sf"/>
</dbReference>
<dbReference type="Gene3D" id="3.90.70.50">
    <property type="entry name" value="Peptidase C10, streptopain"/>
    <property type="match status" value="2"/>
</dbReference>
<evidence type="ECO:0000313" key="8">
    <source>
        <dbReference type="Proteomes" id="UP000248314"/>
    </source>
</evidence>
<keyword evidence="5" id="KW-0788">Thiol protease</keyword>
<gene>
    <name evidence="7" type="ORF">EJ73_02192</name>
</gene>
<dbReference type="InterPro" id="IPR000200">
    <property type="entry name" value="Peptidase_C10"/>
</dbReference>
<evidence type="ECO:0000256" key="2">
    <source>
        <dbReference type="ARBA" id="ARBA00022670"/>
    </source>
</evidence>
<dbReference type="InterPro" id="IPR025896">
    <property type="entry name" value="Spi_Prtas-inh"/>
</dbReference>
<dbReference type="GO" id="GO:0006508">
    <property type="term" value="P:proteolysis"/>
    <property type="evidence" value="ECO:0007669"/>
    <property type="project" value="UniProtKB-KW"/>
</dbReference>
<comment type="similarity">
    <text evidence="1">Belongs to the peptidase C10 family.</text>
</comment>
<dbReference type="EMBL" id="QJJX01000030">
    <property type="protein sequence ID" value="PXX20202.1"/>
    <property type="molecule type" value="Genomic_DNA"/>
</dbReference>
<feature type="domain" description="Spi protease inhibitor" evidence="6">
    <location>
        <begin position="6"/>
        <end position="68"/>
    </location>
</feature>
<keyword evidence="4" id="KW-0378">Hydrolase</keyword>
<keyword evidence="8" id="KW-1185">Reference proteome</keyword>
<dbReference type="AlphaFoldDB" id="A0A318I6R9"/>
<name>A0A318I6R9_9BACT</name>
<comment type="caution">
    <text evidence="7">The sequence shown here is derived from an EMBL/GenBank/DDBJ whole genome shotgun (WGS) entry which is preliminary data.</text>
</comment>
<dbReference type="Pfam" id="PF01640">
    <property type="entry name" value="Peptidase_C10"/>
    <property type="match status" value="1"/>
</dbReference>
<accession>A0A318I6R9</accession>
<dbReference type="Proteomes" id="UP000248314">
    <property type="component" value="Unassembled WGS sequence"/>
</dbReference>
<evidence type="ECO:0000256" key="3">
    <source>
        <dbReference type="ARBA" id="ARBA00022729"/>
    </source>
</evidence>
<evidence type="ECO:0000313" key="7">
    <source>
        <dbReference type="EMBL" id="PXX20202.1"/>
    </source>
</evidence>
<evidence type="ECO:0000256" key="1">
    <source>
        <dbReference type="ARBA" id="ARBA00009693"/>
    </source>
</evidence>
<reference evidence="7 8" key="1">
    <citation type="submission" date="2018-05" db="EMBL/GenBank/DDBJ databases">
        <title>Genomic Encyclopedia of Type Strains, Phase I: the one thousand microbial genomes (KMG-I) project.</title>
        <authorList>
            <person name="Kyrpides N."/>
        </authorList>
    </citation>
    <scope>NUCLEOTIDE SEQUENCE [LARGE SCALE GENOMIC DNA]</scope>
    <source>
        <strain evidence="7 8">DSM 15611</strain>
    </source>
</reference>
<dbReference type="GO" id="GO:0008234">
    <property type="term" value="F:cysteine-type peptidase activity"/>
    <property type="evidence" value="ECO:0007669"/>
    <property type="project" value="UniProtKB-KW"/>
</dbReference>
<keyword evidence="3" id="KW-0732">Signal</keyword>
<keyword evidence="2" id="KW-0645">Protease</keyword>
<dbReference type="InterPro" id="IPR044934">
    <property type="entry name" value="Streptopain_sf"/>
</dbReference>
<evidence type="ECO:0000256" key="5">
    <source>
        <dbReference type="ARBA" id="ARBA00022807"/>
    </source>
</evidence>
<dbReference type="Pfam" id="PF13734">
    <property type="entry name" value="Inhibitor_I69"/>
    <property type="match status" value="1"/>
</dbReference>
<proteinExistence type="inferred from homology"/>
<protein>
    <submittedName>
        <fullName evidence="7">Spi protease inhibitor</fullName>
    </submittedName>
</protein>
<dbReference type="SUPFAM" id="SSF54001">
    <property type="entry name" value="Cysteine proteinases"/>
    <property type="match status" value="1"/>
</dbReference>
<organism evidence="7 8">
    <name type="scientific">Hoylesella shahii DSM 15611 = JCM 12083</name>
    <dbReference type="NCBI Taxonomy" id="1122991"/>
    <lineage>
        <taxon>Bacteria</taxon>
        <taxon>Pseudomonadati</taxon>
        <taxon>Bacteroidota</taxon>
        <taxon>Bacteroidia</taxon>
        <taxon>Bacteroidales</taxon>
        <taxon>Prevotellaceae</taxon>
        <taxon>Hoylesella</taxon>
    </lineage>
</organism>
<evidence type="ECO:0000259" key="6">
    <source>
        <dbReference type="Pfam" id="PF13734"/>
    </source>
</evidence>
<dbReference type="STRING" id="1122991.GCA_000613445_00598"/>